<name>A0A420HUZ0_9PEZI</name>
<gene>
    <name evidence="2" type="ORF">OnM2_043064</name>
</gene>
<dbReference type="GO" id="GO:0005634">
    <property type="term" value="C:nucleus"/>
    <property type="evidence" value="ECO:0007669"/>
    <property type="project" value="TreeGrafter"/>
</dbReference>
<dbReference type="InterPro" id="IPR035426">
    <property type="entry name" value="Gemin2/Brr1"/>
</dbReference>
<dbReference type="Proteomes" id="UP000286134">
    <property type="component" value="Unassembled WGS sequence"/>
</dbReference>
<dbReference type="PANTHER" id="PTHR12794">
    <property type="entry name" value="GEMIN2"/>
    <property type="match status" value="1"/>
</dbReference>
<protein>
    <submittedName>
        <fullName evidence="2">Putative v-snare microsporum canis</fullName>
    </submittedName>
</protein>
<dbReference type="GO" id="GO:0032797">
    <property type="term" value="C:SMN complex"/>
    <property type="evidence" value="ECO:0007669"/>
    <property type="project" value="TreeGrafter"/>
</dbReference>
<dbReference type="PANTHER" id="PTHR12794:SF0">
    <property type="entry name" value="GEM-ASSOCIATED PROTEIN 2"/>
    <property type="match status" value="1"/>
</dbReference>
<dbReference type="EMBL" id="MCFK01004374">
    <property type="protein sequence ID" value="RKF61264.1"/>
    <property type="molecule type" value="Genomic_DNA"/>
</dbReference>
<dbReference type="Gene3D" id="1.20.58.1070">
    <property type="match status" value="1"/>
</dbReference>
<comment type="similarity">
    <text evidence="1">Belongs to the gemin-2 family.</text>
</comment>
<organism evidence="2 3">
    <name type="scientific">Erysiphe neolycopersici</name>
    <dbReference type="NCBI Taxonomy" id="212602"/>
    <lineage>
        <taxon>Eukaryota</taxon>
        <taxon>Fungi</taxon>
        <taxon>Dikarya</taxon>
        <taxon>Ascomycota</taxon>
        <taxon>Pezizomycotina</taxon>
        <taxon>Leotiomycetes</taxon>
        <taxon>Erysiphales</taxon>
        <taxon>Erysiphaceae</taxon>
        <taxon>Erysiphe</taxon>
    </lineage>
</organism>
<evidence type="ECO:0000313" key="2">
    <source>
        <dbReference type="EMBL" id="RKF61264.1"/>
    </source>
</evidence>
<dbReference type="AlphaFoldDB" id="A0A420HUZ0"/>
<keyword evidence="3" id="KW-1185">Reference proteome</keyword>
<reference evidence="2 3" key="1">
    <citation type="journal article" date="2018" name="BMC Genomics">
        <title>Comparative genome analyses reveal sequence features reflecting distinct modes of host-adaptation between dicot and monocot powdery mildew.</title>
        <authorList>
            <person name="Wu Y."/>
            <person name="Ma X."/>
            <person name="Pan Z."/>
            <person name="Kale S.D."/>
            <person name="Song Y."/>
            <person name="King H."/>
            <person name="Zhang Q."/>
            <person name="Presley C."/>
            <person name="Deng X."/>
            <person name="Wei C.I."/>
            <person name="Xiao S."/>
        </authorList>
    </citation>
    <scope>NUCLEOTIDE SEQUENCE [LARGE SCALE GENOMIC DNA]</scope>
    <source>
        <strain evidence="2">UMSG2</strain>
    </source>
</reference>
<dbReference type="Pfam" id="PF04938">
    <property type="entry name" value="SIP1"/>
    <property type="match status" value="1"/>
</dbReference>
<dbReference type="OrthoDB" id="428895at2759"/>
<evidence type="ECO:0000256" key="1">
    <source>
        <dbReference type="ARBA" id="ARBA00025758"/>
    </source>
</evidence>
<evidence type="ECO:0000313" key="3">
    <source>
        <dbReference type="Proteomes" id="UP000286134"/>
    </source>
</evidence>
<comment type="caution">
    <text evidence="2">The sequence shown here is derived from an EMBL/GenBank/DDBJ whole genome shotgun (WGS) entry which is preliminary data.</text>
</comment>
<dbReference type="GO" id="GO:0000387">
    <property type="term" value="P:spliceosomal snRNP assembly"/>
    <property type="evidence" value="ECO:0007669"/>
    <property type="project" value="InterPro"/>
</dbReference>
<accession>A0A420HUZ0</accession>
<proteinExistence type="inferred from homology"/>
<sequence length="457" mass="50600">MSSNTTRKRGAESPKSIYSIKSRCRPVIEGRVDPFYGQRSALPGLDGETSLIGSDGEFSEDGENNSNNALAYLAAVRQEAISIPTVLFASKTKDQNLIDDNSGVFTSKYEDGAYLSITDPVPEIDVEYNLQESFLFILSRYQCLRKQLNQTPPEKLVANLKPHQRTNVGPLNKDLSRWWMGHLRNANPIPVQVASMDKITVLRLLGLLSQGSMLKTSLKTSICPSLWIWSLLARLPDRGDLSSEEIAILRGLGKKAVSLGISLKEDPGWGICLEETESSIDSDMEKNYSSDSIVDDEFQEEQITCDNSKRNGAISPLSPCASDTQFVTQTEDIIHATKDLEKILESSMQTSSKNDSIDNSLQDLQKDESIDLSLKTTGSQYVSENFIAAKARVLENYCNIPNQESVNLEPEIITGSITDNQCHSSSKRWNAQATVDMIITIVGELYGQLDLLDSRVQ</sequence>